<dbReference type="Gene3D" id="1.25.40.420">
    <property type="match status" value="1"/>
</dbReference>
<dbReference type="InterPro" id="IPR051481">
    <property type="entry name" value="BTB-POZ/Galectin-3-binding"/>
</dbReference>
<dbReference type="Gene3D" id="3.30.710.10">
    <property type="entry name" value="Potassium Channel Kv1.1, Chain A"/>
    <property type="match status" value="1"/>
</dbReference>
<keyword evidence="2" id="KW-1185">Reference proteome</keyword>
<reference evidence="1 2" key="2">
    <citation type="journal article" date="2018" name="New Phytol.">
        <title>High intraspecific genome diversity in the model arbuscular mycorrhizal symbiont Rhizophagus irregularis.</title>
        <authorList>
            <person name="Chen E.C.H."/>
            <person name="Morin E."/>
            <person name="Beaudet D."/>
            <person name="Noel J."/>
            <person name="Yildirir G."/>
            <person name="Ndikumana S."/>
            <person name="Charron P."/>
            <person name="St-Onge C."/>
            <person name="Giorgi J."/>
            <person name="Kruger M."/>
            <person name="Marton T."/>
            <person name="Ropars J."/>
            <person name="Grigoriev I.V."/>
            <person name="Hainaut M."/>
            <person name="Henrissat B."/>
            <person name="Roux C."/>
            <person name="Martin F."/>
            <person name="Corradi N."/>
        </authorList>
    </citation>
    <scope>NUCLEOTIDE SEQUENCE [LARGE SCALE GENOMIC DNA]</scope>
    <source>
        <strain evidence="1 2">DAOM 197198</strain>
    </source>
</reference>
<dbReference type="Proteomes" id="UP000018888">
    <property type="component" value="Unassembled WGS sequence"/>
</dbReference>
<dbReference type="VEuPathDB" id="FungiDB:RhiirFUN_017577"/>
<dbReference type="CDD" id="cd18186">
    <property type="entry name" value="BTB_POZ_ZBTB_KLHL-like"/>
    <property type="match status" value="1"/>
</dbReference>
<dbReference type="PANTHER" id="PTHR24410">
    <property type="entry name" value="HL07962P-RELATED"/>
    <property type="match status" value="1"/>
</dbReference>
<dbReference type="EMBL" id="AUPC02000256">
    <property type="protein sequence ID" value="POG63791.1"/>
    <property type="molecule type" value="Genomic_DNA"/>
</dbReference>
<reference evidence="1 2" key="1">
    <citation type="journal article" date="2013" name="Proc. Natl. Acad. Sci. U.S.A.">
        <title>Genome of an arbuscular mycorrhizal fungus provides insight into the oldest plant symbiosis.</title>
        <authorList>
            <person name="Tisserant E."/>
            <person name="Malbreil M."/>
            <person name="Kuo A."/>
            <person name="Kohler A."/>
            <person name="Symeonidi A."/>
            <person name="Balestrini R."/>
            <person name="Charron P."/>
            <person name="Duensing N."/>
            <person name="Frei Dit Frey N."/>
            <person name="Gianinazzi-Pearson V."/>
            <person name="Gilbert L.B."/>
            <person name="Handa Y."/>
            <person name="Herr J.R."/>
            <person name="Hijri M."/>
            <person name="Koul R."/>
            <person name="Kawaguchi M."/>
            <person name="Krajinski F."/>
            <person name="Lammers P.J."/>
            <person name="Masclaux F.G."/>
            <person name="Murat C."/>
            <person name="Morin E."/>
            <person name="Ndikumana S."/>
            <person name="Pagni M."/>
            <person name="Petitpierre D."/>
            <person name="Requena N."/>
            <person name="Rosikiewicz P."/>
            <person name="Riley R."/>
            <person name="Saito K."/>
            <person name="San Clemente H."/>
            <person name="Shapiro H."/>
            <person name="van Tuinen D."/>
            <person name="Becard G."/>
            <person name="Bonfante P."/>
            <person name="Paszkowski U."/>
            <person name="Shachar-Hill Y.Y."/>
            <person name="Tuskan G.A."/>
            <person name="Young P.W."/>
            <person name="Sanders I.R."/>
            <person name="Henrissat B."/>
            <person name="Rensing S.A."/>
            <person name="Grigoriev I.V."/>
            <person name="Corradi N."/>
            <person name="Roux C."/>
            <person name="Martin F."/>
        </authorList>
    </citation>
    <scope>NUCLEOTIDE SEQUENCE [LARGE SCALE GENOMIC DNA]</scope>
    <source>
        <strain evidence="1 2">DAOM 197198</strain>
    </source>
</reference>
<dbReference type="PANTHER" id="PTHR24410:SF23">
    <property type="entry name" value="BTB DOMAIN-CONTAINING PROTEIN-RELATED"/>
    <property type="match status" value="1"/>
</dbReference>
<sequence>MSSKFLAELSNDYEKLFETEIGYDVIIYAGEEQNVKEIHAHSNILCARSQYFRTAFSNEWAKKENGKFILRKQNISPHLFDIILRFLYCGNIELKNLQGPVVLNLLIAVDELNIHSLITYIQEYLIEHQTELLHQNPTGILEIVYQHETFTDLWNFCLENICEEPKVLFNSDNFINLKAPLLELLLKRDDLYMDEIEIWDNLLKWCFTQQNIMNDPTKWSKDDIIKIERSLHRFIPLIRFYDIKPTEFFYKVYCYKDILPQDLIHDLLEFHIVPDKKHKTNLPPSRKQYLKLDSNLVEPNLIPLFASWINRKESSYYDKKDIPYKFKLLHRSNRDGIDTKSFHRNCDDKGATIWIAKIKNSTKLVGGYNPLDWNGDGWKNTSDSFLFSFADWKNISNATTKLSYINSGKTWAVYCNNNFGPQMGDLYYSNSNNWTYLGQSEYYPNLDIPKIITILDYEVFQVIKK</sequence>
<dbReference type="InterPro" id="IPR011333">
    <property type="entry name" value="SKP1/BTB/POZ_sf"/>
</dbReference>
<evidence type="ECO:0000313" key="1">
    <source>
        <dbReference type="EMBL" id="POG63791.1"/>
    </source>
</evidence>
<gene>
    <name evidence="1" type="ORF">GLOIN_2v1845692</name>
</gene>
<dbReference type="PROSITE" id="PS50097">
    <property type="entry name" value="BTB"/>
    <property type="match status" value="1"/>
</dbReference>
<dbReference type="SMART" id="SM00225">
    <property type="entry name" value="BTB"/>
    <property type="match status" value="1"/>
</dbReference>
<dbReference type="Pfam" id="PF00651">
    <property type="entry name" value="BTB"/>
    <property type="match status" value="1"/>
</dbReference>
<comment type="caution">
    <text evidence="1">The sequence shown here is derived from an EMBL/GenBank/DDBJ whole genome shotgun (WGS) entry which is preliminary data.</text>
</comment>
<dbReference type="AlphaFoldDB" id="A0A2H5SA18"/>
<dbReference type="PROSITE" id="PS51886">
    <property type="entry name" value="TLDC"/>
    <property type="match status" value="1"/>
</dbReference>
<evidence type="ECO:0000313" key="2">
    <source>
        <dbReference type="Proteomes" id="UP000018888"/>
    </source>
</evidence>
<name>A0A2H5SA18_RHIID</name>
<dbReference type="Pfam" id="PF07534">
    <property type="entry name" value="TLD"/>
    <property type="match status" value="1"/>
</dbReference>
<organism evidence="1 2">
    <name type="scientific">Rhizophagus irregularis (strain DAOM 181602 / DAOM 197198 / MUCL 43194)</name>
    <name type="common">Arbuscular mycorrhizal fungus</name>
    <name type="synonym">Glomus intraradices</name>
    <dbReference type="NCBI Taxonomy" id="747089"/>
    <lineage>
        <taxon>Eukaryota</taxon>
        <taxon>Fungi</taxon>
        <taxon>Fungi incertae sedis</taxon>
        <taxon>Mucoromycota</taxon>
        <taxon>Glomeromycotina</taxon>
        <taxon>Glomeromycetes</taxon>
        <taxon>Glomerales</taxon>
        <taxon>Glomeraceae</taxon>
        <taxon>Rhizophagus</taxon>
    </lineage>
</organism>
<proteinExistence type="predicted"/>
<accession>A0A2H5SA18</accession>
<protein>
    <submittedName>
        <fullName evidence="1">Uncharacterized protein</fullName>
    </submittedName>
</protein>
<dbReference type="SUPFAM" id="SSF54695">
    <property type="entry name" value="POZ domain"/>
    <property type="match status" value="1"/>
</dbReference>
<dbReference type="InterPro" id="IPR006571">
    <property type="entry name" value="TLDc_dom"/>
</dbReference>
<dbReference type="InterPro" id="IPR000210">
    <property type="entry name" value="BTB/POZ_dom"/>
</dbReference>